<accession>A0A143AVT1</accession>
<dbReference type="PROSITE" id="PS50929">
    <property type="entry name" value="ABC_TM1F"/>
    <property type="match status" value="1"/>
</dbReference>
<dbReference type="GO" id="GO:0005524">
    <property type="term" value="F:ATP binding"/>
    <property type="evidence" value="ECO:0007669"/>
    <property type="project" value="UniProtKB-KW"/>
</dbReference>
<feature type="transmembrane region" description="Helical" evidence="8">
    <location>
        <begin position="177"/>
        <end position="195"/>
    </location>
</feature>
<evidence type="ECO:0000256" key="8">
    <source>
        <dbReference type="SAM" id="Phobius"/>
    </source>
</evidence>
<dbReference type="InterPro" id="IPR039421">
    <property type="entry name" value="Type_1_exporter"/>
</dbReference>
<keyword evidence="2" id="KW-0813">Transport</keyword>
<dbReference type="RefSeq" id="WP_056986173.1">
    <property type="nucleotide sequence ID" value="NZ_BAAAXI010000170.1"/>
</dbReference>
<feature type="domain" description="ABC transmembrane type-1" evidence="10">
    <location>
        <begin position="37"/>
        <end position="321"/>
    </location>
</feature>
<dbReference type="GO" id="GO:0016887">
    <property type="term" value="F:ATP hydrolysis activity"/>
    <property type="evidence" value="ECO:0007669"/>
    <property type="project" value="InterPro"/>
</dbReference>
<dbReference type="EMBL" id="CP012288">
    <property type="protein sequence ID" value="AMV68145.1"/>
    <property type="molecule type" value="Genomic_DNA"/>
</dbReference>
<evidence type="ECO:0000256" key="5">
    <source>
        <dbReference type="ARBA" id="ARBA00022840"/>
    </source>
</evidence>
<evidence type="ECO:0000256" key="6">
    <source>
        <dbReference type="ARBA" id="ARBA00022989"/>
    </source>
</evidence>
<feature type="transmembrane region" description="Helical" evidence="8">
    <location>
        <begin position="260"/>
        <end position="283"/>
    </location>
</feature>
<dbReference type="InterPro" id="IPR003593">
    <property type="entry name" value="AAA+_ATPase"/>
</dbReference>
<feature type="transmembrane region" description="Helical" evidence="8">
    <location>
        <begin position="149"/>
        <end position="171"/>
    </location>
</feature>
<keyword evidence="6 8" id="KW-1133">Transmembrane helix</keyword>
<keyword evidence="13" id="KW-1185">Reference proteome</keyword>
<name>A0A143AVT1_9LACO</name>
<comment type="subcellular location">
    <subcellularLocation>
        <location evidence="1">Cell membrane</location>
        <topology evidence="1">Multi-pass membrane protein</topology>
    </subcellularLocation>
</comment>
<dbReference type="SMART" id="SM00382">
    <property type="entry name" value="AAA"/>
    <property type="match status" value="1"/>
</dbReference>
<sequence length="598" mass="68395">MQNKKESIWAHTMTTKEQFRTIKRMLPFTKPFWKQFVVAIIFAGIVSVINILLPRLIQYYMDHFLIHSSTPLSIMFLFAGLYFLGAILQAIFQFGQTFLYAMGAERTLERVRVLLFRKLHKLGMNYFDATPAGSIVSRVTNDTMSLQDFWTLFLTLIVGVFGMASALVAMFTTNAKITWATLSLLPFLVFIIWFYQKYSSTVYQRMRENLSQLNTKISESLVGIGVIQQFRQEKRIESEFEKTNNEYLFARFSMIRMNSLLLNPIINLMYALGVVIALGLFGINAFKEPVAAGVIYAFVSYIDSFYNPMSSMMDYLSTFQDGLVASTRILRIFDNESYQPKQNEQSDLEISEGKVEFKHVTFSYDGKNNVLNDISFTVNPGETVALVGSTGSGKSSTINLLMRFYEFQSGQILVDGHDIRDYAEAELRKKIGLVLQEPFLFYGDIASNIRMYNEDITDDQIRRAAQFVQADHFIEELPNGYHNKVIERGVEYSGGQRQLISFARTIASDPKILILDEATAHIDTETEDMIQGSLKKMSQSRTSLVIAHRLSTIQDANQILVLKHGRIIERGTHDELLAKKGMYYDMYQMQGNTKVETE</sequence>
<feature type="transmembrane region" description="Helical" evidence="8">
    <location>
        <begin position="32"/>
        <end position="53"/>
    </location>
</feature>
<dbReference type="PANTHER" id="PTHR43394:SF1">
    <property type="entry name" value="ATP-BINDING CASSETTE SUB-FAMILY B MEMBER 10, MITOCHONDRIAL"/>
    <property type="match status" value="1"/>
</dbReference>
<feature type="transmembrane region" description="Helical" evidence="8">
    <location>
        <begin position="73"/>
        <end position="92"/>
    </location>
</feature>
<dbReference type="FunFam" id="3.40.50.300:FF:000287">
    <property type="entry name" value="Multidrug ABC transporter ATP-binding protein"/>
    <property type="match status" value="1"/>
</dbReference>
<dbReference type="InterPro" id="IPR036640">
    <property type="entry name" value="ABC1_TM_sf"/>
</dbReference>
<dbReference type="Gene3D" id="3.40.50.300">
    <property type="entry name" value="P-loop containing nucleotide triphosphate hydrolases"/>
    <property type="match status" value="1"/>
</dbReference>
<dbReference type="EMBL" id="CP012275">
    <property type="protein sequence ID" value="AMV62004.1"/>
    <property type="molecule type" value="Genomic_DNA"/>
</dbReference>
<evidence type="ECO:0000313" key="13">
    <source>
        <dbReference type="Proteomes" id="UP000076244"/>
    </source>
</evidence>
<gene>
    <name evidence="11" type="ORF">ADU70_0504</name>
    <name evidence="12" type="ORF">ADU72_2224</name>
</gene>
<evidence type="ECO:0000256" key="3">
    <source>
        <dbReference type="ARBA" id="ARBA00022692"/>
    </source>
</evidence>
<evidence type="ECO:0000259" key="10">
    <source>
        <dbReference type="PROSITE" id="PS50929"/>
    </source>
</evidence>
<dbReference type="InterPro" id="IPR011527">
    <property type="entry name" value="ABC1_TM_dom"/>
</dbReference>
<dbReference type="Proteomes" id="UP000076405">
    <property type="component" value="Chromosome"/>
</dbReference>
<dbReference type="SUPFAM" id="SSF52540">
    <property type="entry name" value="P-loop containing nucleoside triphosphate hydrolases"/>
    <property type="match status" value="1"/>
</dbReference>
<keyword evidence="5 11" id="KW-0067">ATP-binding</keyword>
<proteinExistence type="predicted"/>
<keyword evidence="3 8" id="KW-0812">Transmembrane</keyword>
<dbReference type="GO" id="GO:0005886">
    <property type="term" value="C:plasma membrane"/>
    <property type="evidence" value="ECO:0007669"/>
    <property type="project" value="UniProtKB-SubCell"/>
</dbReference>
<evidence type="ECO:0000259" key="9">
    <source>
        <dbReference type="PROSITE" id="PS50893"/>
    </source>
</evidence>
<dbReference type="PROSITE" id="PS50893">
    <property type="entry name" value="ABC_TRANSPORTER_2"/>
    <property type="match status" value="1"/>
</dbReference>
<evidence type="ECO:0000256" key="7">
    <source>
        <dbReference type="ARBA" id="ARBA00023136"/>
    </source>
</evidence>
<dbReference type="OrthoDB" id="9770415at2"/>
<evidence type="ECO:0000256" key="2">
    <source>
        <dbReference type="ARBA" id="ARBA00022448"/>
    </source>
</evidence>
<dbReference type="PANTHER" id="PTHR43394">
    <property type="entry name" value="ATP-DEPENDENT PERMEASE MDL1, MITOCHONDRIAL"/>
    <property type="match status" value="1"/>
</dbReference>
<evidence type="ECO:0000313" key="11">
    <source>
        <dbReference type="EMBL" id="AMV62004.1"/>
    </source>
</evidence>
<dbReference type="GO" id="GO:0015421">
    <property type="term" value="F:ABC-type oligopeptide transporter activity"/>
    <property type="evidence" value="ECO:0007669"/>
    <property type="project" value="TreeGrafter"/>
</dbReference>
<keyword evidence="4" id="KW-0547">Nucleotide-binding</keyword>
<keyword evidence="7 8" id="KW-0472">Membrane</keyword>
<dbReference type="Pfam" id="PF00005">
    <property type="entry name" value="ABC_tran"/>
    <property type="match status" value="1"/>
</dbReference>
<dbReference type="InterPro" id="IPR017871">
    <property type="entry name" value="ABC_transporter-like_CS"/>
</dbReference>
<dbReference type="PROSITE" id="PS00211">
    <property type="entry name" value="ABC_TRANSPORTER_1"/>
    <property type="match status" value="1"/>
</dbReference>
<reference evidence="13 14" key="1">
    <citation type="journal article" date="2016" name="PLoS ONE">
        <title>The Identification of Novel Diagnostic Marker Genes for the Detection of Beer Spoiling Pediococcus damnosus Strains Using the BlAst Diagnostic Gene findEr.</title>
        <authorList>
            <person name="Behr J."/>
            <person name="Geissler A.J."/>
            <person name="Schmid J."/>
            <person name="Zehe A."/>
            <person name="Vogel R.F."/>
        </authorList>
    </citation>
    <scope>NUCLEOTIDE SEQUENCE [LARGE SCALE GENOMIC DNA]</scope>
    <source>
        <strain evidence="11 14">TMW 2.1533</strain>
        <strain evidence="12 13">TMW 2.1535</strain>
    </source>
</reference>
<dbReference type="Pfam" id="PF00664">
    <property type="entry name" value="ABC_membrane"/>
    <property type="match status" value="1"/>
</dbReference>
<protein>
    <submittedName>
        <fullName evidence="11">ABC transporter, ATP-binding and permease protein</fullName>
    </submittedName>
</protein>
<evidence type="ECO:0000313" key="12">
    <source>
        <dbReference type="EMBL" id="AMV68145.1"/>
    </source>
</evidence>
<dbReference type="InterPro" id="IPR027417">
    <property type="entry name" value="P-loop_NTPase"/>
</dbReference>
<organism evidence="11 14">
    <name type="scientific">Pediococcus damnosus</name>
    <dbReference type="NCBI Taxonomy" id="51663"/>
    <lineage>
        <taxon>Bacteria</taxon>
        <taxon>Bacillati</taxon>
        <taxon>Bacillota</taxon>
        <taxon>Bacilli</taxon>
        <taxon>Lactobacillales</taxon>
        <taxon>Lactobacillaceae</taxon>
        <taxon>Pediococcus</taxon>
    </lineage>
</organism>
<dbReference type="SUPFAM" id="SSF90123">
    <property type="entry name" value="ABC transporter transmembrane region"/>
    <property type="match status" value="1"/>
</dbReference>
<evidence type="ECO:0000256" key="1">
    <source>
        <dbReference type="ARBA" id="ARBA00004651"/>
    </source>
</evidence>
<evidence type="ECO:0000313" key="14">
    <source>
        <dbReference type="Proteomes" id="UP000076405"/>
    </source>
</evidence>
<dbReference type="AlphaFoldDB" id="A0A143AVT1"/>
<dbReference type="Gene3D" id="1.20.1560.10">
    <property type="entry name" value="ABC transporter type 1, transmembrane domain"/>
    <property type="match status" value="1"/>
</dbReference>
<dbReference type="KEGG" id="pdm:ADU72_2224"/>
<dbReference type="Proteomes" id="UP000076244">
    <property type="component" value="Chromosome"/>
</dbReference>
<feature type="domain" description="ABC transporter" evidence="9">
    <location>
        <begin position="355"/>
        <end position="589"/>
    </location>
</feature>
<dbReference type="InterPro" id="IPR003439">
    <property type="entry name" value="ABC_transporter-like_ATP-bd"/>
</dbReference>
<dbReference type="CDD" id="cd18544">
    <property type="entry name" value="ABC_6TM_TmrA_like"/>
    <property type="match status" value="1"/>
</dbReference>
<evidence type="ECO:0000256" key="4">
    <source>
        <dbReference type="ARBA" id="ARBA00022741"/>
    </source>
</evidence>